<feature type="binding site" evidence="9 12">
    <location>
        <position position="259"/>
    </location>
    <ligand>
        <name>Mg(2+)</name>
        <dbReference type="ChEBI" id="CHEBI:18420"/>
    </ligand>
</feature>
<evidence type="ECO:0000256" key="10">
    <source>
        <dbReference type="PIRSR" id="PIRSR001400-1"/>
    </source>
</evidence>
<feature type="binding site" evidence="11">
    <location>
        <position position="328"/>
    </location>
    <ligand>
        <name>substrate</name>
    </ligand>
</feature>
<keyword evidence="16" id="KW-1185">Reference proteome</keyword>
<feature type="active site" description="Proton donor" evidence="9 10">
    <location>
        <position position="221"/>
    </location>
</feature>
<feature type="binding site" evidence="11">
    <location>
        <position position="180"/>
    </location>
    <ligand>
        <name>substrate</name>
    </ligand>
</feature>
<feature type="binding site" evidence="11">
    <location>
        <position position="171"/>
    </location>
    <ligand>
        <name>substrate</name>
    </ligand>
</feature>
<dbReference type="CDD" id="cd03313">
    <property type="entry name" value="enolase"/>
    <property type="match status" value="1"/>
</dbReference>
<name>A0A4Y3VQ11_9ACTN</name>
<evidence type="ECO:0000256" key="8">
    <source>
        <dbReference type="ARBA" id="ARBA00023239"/>
    </source>
</evidence>
<feature type="domain" description="Enolase N-terminal" evidence="14">
    <location>
        <begin position="18"/>
        <end position="148"/>
    </location>
</feature>
<feature type="binding site" evidence="9 12">
    <location>
        <position position="328"/>
    </location>
    <ligand>
        <name>Mg(2+)</name>
        <dbReference type="ChEBI" id="CHEBI:18420"/>
    </ligand>
</feature>
<feature type="binding site" evidence="9 12">
    <location>
        <position position="301"/>
    </location>
    <ligand>
        <name>Mg(2+)</name>
        <dbReference type="ChEBI" id="CHEBI:18420"/>
    </ligand>
</feature>
<dbReference type="PANTHER" id="PTHR11902">
    <property type="entry name" value="ENOLASE"/>
    <property type="match status" value="1"/>
</dbReference>
<keyword evidence="9" id="KW-0963">Cytoplasm</keyword>
<evidence type="ECO:0000313" key="16">
    <source>
        <dbReference type="Proteomes" id="UP000317881"/>
    </source>
</evidence>
<evidence type="ECO:0000256" key="12">
    <source>
        <dbReference type="PIRSR" id="PIRSR001400-3"/>
    </source>
</evidence>
<keyword evidence="6 9" id="KW-0460">Magnesium</keyword>
<sequence length="437" mass="46192">MIVHANPREQETPMTLQITNLHAVEILDSRARPTLAVTLETAGSMRVSAGVPSGASTGTREAVELRDGDRARYNGQGVLTAVGHVNGEIAQALTGRTFATAAEIDRALIELDGTDTKSRLGANAIIGVSLAACRAEAALAGRELWQHLAQIAGTTPRLPVPHFNVVNGGAHAANNLDFQEFMLAPLGAPSLPEAVRAGAEVYARLKARLSAEGHATGLGDEGGFAPAIDRPEDVLQLLVDAITDAGYTPGRDGVAIALDPAASEFRGHDGLYHIAGTAVTSDQLIDRYEAITDRFPVWSIEDGLAEDDWDGWVRLTERLGDRVQLMGDDIFVTNPAIITDAISKKIGNSALIKVNQIGTVTETLDAMRICREAGYTQMVSHRSGETPDAFIADLVVGTGGGQLKSGAPARGERIAKYNRLIEIADTNTALPFGLATV</sequence>
<evidence type="ECO:0000256" key="11">
    <source>
        <dbReference type="PIRSR" id="PIRSR001400-2"/>
    </source>
</evidence>
<protein>
    <recommendedName>
        <fullName evidence="4 9">Enolase</fullName>
        <ecNumber evidence="3 9">4.2.1.11</ecNumber>
    </recommendedName>
    <alternativeName>
        <fullName evidence="9">2-phospho-D-glycerate hydro-lyase</fullName>
    </alternativeName>
    <alternativeName>
        <fullName evidence="9">2-phosphoglycerate dehydratase</fullName>
    </alternativeName>
</protein>
<dbReference type="NCBIfam" id="TIGR01060">
    <property type="entry name" value="eno"/>
    <property type="match status" value="1"/>
</dbReference>
<evidence type="ECO:0000256" key="5">
    <source>
        <dbReference type="ARBA" id="ARBA00022525"/>
    </source>
</evidence>
<dbReference type="InterPro" id="IPR036849">
    <property type="entry name" value="Enolase-like_C_sf"/>
</dbReference>
<dbReference type="PANTHER" id="PTHR11902:SF1">
    <property type="entry name" value="ENOLASE"/>
    <property type="match status" value="1"/>
</dbReference>
<dbReference type="SMART" id="SM01193">
    <property type="entry name" value="Enolase_N"/>
    <property type="match status" value="1"/>
</dbReference>
<dbReference type="InterPro" id="IPR029017">
    <property type="entry name" value="Enolase-like_N"/>
</dbReference>
<dbReference type="PRINTS" id="PR00148">
    <property type="entry name" value="ENOLASE"/>
</dbReference>
<keyword evidence="9 12" id="KW-0479">Metal-binding</keyword>
<comment type="cofactor">
    <cofactor evidence="12">
        <name>Mg(2+)</name>
        <dbReference type="ChEBI" id="CHEBI:18420"/>
    </cofactor>
    <text evidence="12">Mg(2+) is required for catalysis and for stabilizing the dimer.</text>
</comment>
<comment type="similarity">
    <text evidence="2 9">Belongs to the enolase family.</text>
</comment>
<organism evidence="15 16">
    <name type="scientific">Streptomyces spinoverrucosus</name>
    <dbReference type="NCBI Taxonomy" id="284043"/>
    <lineage>
        <taxon>Bacteria</taxon>
        <taxon>Bacillati</taxon>
        <taxon>Actinomycetota</taxon>
        <taxon>Actinomycetes</taxon>
        <taxon>Kitasatosporales</taxon>
        <taxon>Streptomycetaceae</taxon>
        <taxon>Streptomyces</taxon>
    </lineage>
</organism>
<comment type="catalytic activity">
    <reaction evidence="9">
        <text>(2R)-2-phosphoglycerate = phosphoenolpyruvate + H2O</text>
        <dbReference type="Rhea" id="RHEA:10164"/>
        <dbReference type="ChEBI" id="CHEBI:15377"/>
        <dbReference type="ChEBI" id="CHEBI:58289"/>
        <dbReference type="ChEBI" id="CHEBI:58702"/>
        <dbReference type="EC" id="4.2.1.11"/>
    </reaction>
</comment>
<dbReference type="PIRSF" id="PIRSF001400">
    <property type="entry name" value="Enolase"/>
    <property type="match status" value="1"/>
</dbReference>
<dbReference type="GO" id="GO:0004634">
    <property type="term" value="F:phosphopyruvate hydratase activity"/>
    <property type="evidence" value="ECO:0007669"/>
    <property type="project" value="UniProtKB-UniRule"/>
</dbReference>
<dbReference type="SFLD" id="SFLDF00002">
    <property type="entry name" value="enolase"/>
    <property type="match status" value="1"/>
</dbReference>
<feature type="binding site" evidence="9">
    <location>
        <position position="382"/>
    </location>
    <ligand>
        <name>(2R)-2-phosphoglycerate</name>
        <dbReference type="ChEBI" id="CHEBI:58289"/>
    </ligand>
</feature>
<evidence type="ECO:0000256" key="7">
    <source>
        <dbReference type="ARBA" id="ARBA00023152"/>
    </source>
</evidence>
<dbReference type="SUPFAM" id="SSF51604">
    <property type="entry name" value="Enolase C-terminal domain-like"/>
    <property type="match status" value="1"/>
</dbReference>
<dbReference type="GO" id="GO:0005576">
    <property type="term" value="C:extracellular region"/>
    <property type="evidence" value="ECO:0007669"/>
    <property type="project" value="UniProtKB-SubCell"/>
</dbReference>
<dbReference type="InterPro" id="IPR000941">
    <property type="entry name" value="Enolase"/>
</dbReference>
<comment type="caution">
    <text evidence="15">The sequence shown here is derived from an EMBL/GenBank/DDBJ whole genome shotgun (WGS) entry which is preliminary data.</text>
</comment>
<dbReference type="SUPFAM" id="SSF54826">
    <property type="entry name" value="Enolase N-terminal domain-like"/>
    <property type="match status" value="1"/>
</dbReference>
<evidence type="ECO:0000313" key="15">
    <source>
        <dbReference type="EMBL" id="GEC08937.1"/>
    </source>
</evidence>
<keyword evidence="7 9" id="KW-0324">Glycolysis</keyword>
<evidence type="ECO:0000256" key="3">
    <source>
        <dbReference type="ARBA" id="ARBA00012058"/>
    </source>
</evidence>
<dbReference type="Pfam" id="PF03952">
    <property type="entry name" value="Enolase_N"/>
    <property type="match status" value="1"/>
</dbReference>
<accession>A0A4Y3VQ11</accession>
<evidence type="ECO:0000256" key="2">
    <source>
        <dbReference type="ARBA" id="ARBA00009604"/>
    </source>
</evidence>
<proteinExistence type="inferred from homology"/>
<evidence type="ECO:0000259" key="13">
    <source>
        <dbReference type="SMART" id="SM01192"/>
    </source>
</evidence>
<dbReference type="GO" id="GO:0009986">
    <property type="term" value="C:cell surface"/>
    <property type="evidence" value="ECO:0007669"/>
    <property type="project" value="UniProtKB-SubCell"/>
</dbReference>
<dbReference type="Gene3D" id="3.30.390.10">
    <property type="entry name" value="Enolase-like, N-terminal domain"/>
    <property type="match status" value="1"/>
</dbReference>
<feature type="binding site" evidence="11">
    <location>
        <begin position="380"/>
        <end position="383"/>
    </location>
    <ligand>
        <name>substrate</name>
    </ligand>
</feature>
<feature type="binding site" evidence="9">
    <location>
        <position position="179"/>
    </location>
    <ligand>
        <name>(2R)-2-phosphoglycerate</name>
        <dbReference type="ChEBI" id="CHEBI:58289"/>
    </ligand>
</feature>
<comment type="subcellular location">
    <subcellularLocation>
        <location evidence="9">Cytoplasm</location>
    </subcellularLocation>
    <subcellularLocation>
        <location evidence="9">Secreted</location>
    </subcellularLocation>
    <subcellularLocation>
        <location evidence="9">Cell surface</location>
    </subcellularLocation>
    <text evidence="9">Fractions of enolase are present in both the cytoplasm and on the cell surface.</text>
</comment>
<evidence type="ECO:0000259" key="14">
    <source>
        <dbReference type="SMART" id="SM01193"/>
    </source>
</evidence>
<feature type="binding site" evidence="9">
    <location>
        <position position="383"/>
    </location>
    <ligand>
        <name>(2R)-2-phosphoglycerate</name>
        <dbReference type="ChEBI" id="CHEBI:58289"/>
    </ligand>
</feature>
<dbReference type="GO" id="GO:0000015">
    <property type="term" value="C:phosphopyruvate hydratase complex"/>
    <property type="evidence" value="ECO:0007669"/>
    <property type="project" value="InterPro"/>
</dbReference>
<dbReference type="Pfam" id="PF00113">
    <property type="entry name" value="Enolase_C"/>
    <property type="match status" value="1"/>
</dbReference>
<evidence type="ECO:0000256" key="4">
    <source>
        <dbReference type="ARBA" id="ARBA00017068"/>
    </source>
</evidence>
<evidence type="ECO:0000256" key="9">
    <source>
        <dbReference type="HAMAP-Rule" id="MF_00318"/>
    </source>
</evidence>
<keyword evidence="5 9" id="KW-0964">Secreted</keyword>
<feature type="binding site" evidence="9">
    <location>
        <position position="404"/>
    </location>
    <ligand>
        <name>(2R)-2-phosphoglycerate</name>
        <dbReference type="ChEBI" id="CHEBI:58289"/>
    </ligand>
</feature>
<dbReference type="SFLD" id="SFLDS00001">
    <property type="entry name" value="Enolase"/>
    <property type="match status" value="1"/>
</dbReference>
<dbReference type="Proteomes" id="UP000317881">
    <property type="component" value="Unassembled WGS sequence"/>
</dbReference>
<dbReference type="GO" id="GO:0000287">
    <property type="term" value="F:magnesium ion binding"/>
    <property type="evidence" value="ECO:0007669"/>
    <property type="project" value="UniProtKB-UniRule"/>
</dbReference>
<dbReference type="EC" id="4.2.1.11" evidence="3 9"/>
<dbReference type="Gene3D" id="3.20.20.120">
    <property type="entry name" value="Enolase-like C-terminal domain"/>
    <property type="match status" value="1"/>
</dbReference>
<feature type="active site" description="Proton acceptor" evidence="9 10">
    <location>
        <position position="353"/>
    </location>
</feature>
<keyword evidence="8 9" id="KW-0456">Lyase</keyword>
<evidence type="ECO:0000256" key="6">
    <source>
        <dbReference type="ARBA" id="ARBA00022842"/>
    </source>
</evidence>
<reference evidence="15 16" key="1">
    <citation type="submission" date="2019-06" db="EMBL/GenBank/DDBJ databases">
        <title>Whole genome shotgun sequence of Streptomyces spinoverrucosus NBRC 14228.</title>
        <authorList>
            <person name="Hosoyama A."/>
            <person name="Uohara A."/>
            <person name="Ohji S."/>
            <person name="Ichikawa N."/>
        </authorList>
    </citation>
    <scope>NUCLEOTIDE SEQUENCE [LARGE SCALE GENOMIC DNA]</scope>
    <source>
        <strain evidence="15 16">NBRC 14228</strain>
    </source>
</reference>
<gene>
    <name evidence="9 15" type="primary">eno</name>
    <name evidence="15" type="ORF">SSP24_65920</name>
</gene>
<feature type="binding site" evidence="11">
    <location>
        <position position="301"/>
    </location>
    <ligand>
        <name>substrate</name>
    </ligand>
</feature>
<dbReference type="EMBL" id="BJND01000061">
    <property type="protein sequence ID" value="GEC08937.1"/>
    <property type="molecule type" value="Genomic_DNA"/>
</dbReference>
<evidence type="ECO:0000256" key="1">
    <source>
        <dbReference type="ARBA" id="ARBA00005031"/>
    </source>
</evidence>
<dbReference type="GO" id="GO:0006096">
    <property type="term" value="P:glycolytic process"/>
    <property type="evidence" value="ECO:0007669"/>
    <property type="project" value="UniProtKB-UniRule"/>
</dbReference>
<feature type="binding site" evidence="11">
    <location>
        <position position="404"/>
    </location>
    <ligand>
        <name>substrate</name>
    </ligand>
</feature>
<dbReference type="UniPathway" id="UPA00109">
    <property type="reaction ID" value="UER00187"/>
</dbReference>
<dbReference type="AlphaFoldDB" id="A0A4Y3VQ11"/>
<dbReference type="SFLD" id="SFLDG00178">
    <property type="entry name" value="enolase"/>
    <property type="match status" value="1"/>
</dbReference>
<dbReference type="InterPro" id="IPR020811">
    <property type="entry name" value="Enolase_N"/>
</dbReference>
<dbReference type="InterPro" id="IPR020810">
    <property type="entry name" value="Enolase_C"/>
</dbReference>
<dbReference type="HAMAP" id="MF_00318">
    <property type="entry name" value="Enolase"/>
    <property type="match status" value="1"/>
</dbReference>
<comment type="pathway">
    <text evidence="1 9">Carbohydrate degradation; glycolysis; pyruvate from D-glyceraldehyde 3-phosphate: step 4/5.</text>
</comment>
<feature type="domain" description="Enolase C-terminal TIM barrel" evidence="13">
    <location>
        <begin position="155"/>
        <end position="432"/>
    </location>
</feature>
<comment type="function">
    <text evidence="9">Catalyzes the reversible conversion of 2-phosphoglycerate (2-PG) into phosphoenolpyruvate (PEP). It is essential for the degradation of carbohydrates via glycolysis.</text>
</comment>
<feature type="binding site" evidence="9">
    <location>
        <position position="353"/>
    </location>
    <ligand>
        <name>(2R)-2-phosphoglycerate</name>
        <dbReference type="ChEBI" id="CHEBI:58289"/>
    </ligand>
</feature>
<dbReference type="SMART" id="SM01192">
    <property type="entry name" value="Enolase_C"/>
    <property type="match status" value="1"/>
</dbReference>
<comment type="cofactor">
    <cofactor evidence="9">
        <name>Mg(2+)</name>
        <dbReference type="ChEBI" id="CHEBI:18420"/>
    </cofactor>
    <text evidence="9">Binds a second Mg(2+) ion via substrate during catalysis.</text>
</comment>